<dbReference type="InterPro" id="IPR004096">
    <property type="entry name" value="V4R"/>
</dbReference>
<dbReference type="PROSITE" id="PS00675">
    <property type="entry name" value="SIGMA54_INTERACT_1"/>
    <property type="match status" value="1"/>
</dbReference>
<organism evidence="7 8">
    <name type="scientific">Marinomonas spartinae</name>
    <dbReference type="NCBI Taxonomy" id="1792290"/>
    <lineage>
        <taxon>Bacteria</taxon>
        <taxon>Pseudomonadati</taxon>
        <taxon>Pseudomonadota</taxon>
        <taxon>Gammaproteobacteria</taxon>
        <taxon>Oceanospirillales</taxon>
        <taxon>Oceanospirillaceae</taxon>
        <taxon>Marinomonas</taxon>
    </lineage>
</organism>
<dbReference type="GO" id="GO:0043565">
    <property type="term" value="F:sequence-specific DNA binding"/>
    <property type="evidence" value="ECO:0007669"/>
    <property type="project" value="InterPro"/>
</dbReference>
<gene>
    <name evidence="7" type="primary">vnfA</name>
    <name evidence="7" type="ORF">MSP8886_04181</name>
</gene>
<sequence>MTMPHRISLADMSRINANVLLKGDSSQLNKQESPTLEELTECLCFSPGDGRIWLNDERMLLIHNASLATLRRELIDSLGLEGARGVLTRTGFESGKRDANLVKSRWPDAEITSIFGAGIQLHALEGIVKVETIYFEFDIETGRYEGEFLWHHSSEDDAHINAYGVGADPACWLELGYAMGYVSTLVGNMVIFREVECRSMGHAACKVVAKTADLWPDASEDLYYLAKQVCPLPANHNQNQDATPKKQTDQTNRPITIGASSAFKAATQAITRVAKTSATVLLTGESGVGKELFASLLHQLSPRENSPFIAFNCAAIPENLLESELFGVERGAYTGASHSRPGRFERAQGGTIFLDEIGTLSLVGQSKLLRALQEKEIERVGGTKAIKVDVRIVAATNDNLKDKVAKGEFREDLYYRLNVYPIPLPPLRERRDDIPLLVNHYYEHYCQLHGRELQGISIKALQALYNYDFPGNIRELQNLVERGVIGANDHEKIETHHFFRTENLTKQSTFWINQQGELTSKVQQDSSDASDSLLEQLKQSNEDEQFSINKLEERLLHEAMDTAHGNMAAAARSLGLTRAQLAYRLKKVVP</sequence>
<dbReference type="SMART" id="SM00989">
    <property type="entry name" value="V4R"/>
    <property type="match status" value="1"/>
</dbReference>
<dbReference type="Pfam" id="PF02954">
    <property type="entry name" value="HTH_8"/>
    <property type="match status" value="1"/>
</dbReference>
<reference evidence="7 8" key="1">
    <citation type="submission" date="2016-06" db="EMBL/GenBank/DDBJ databases">
        <authorList>
            <person name="Kjaerup R.B."/>
            <person name="Dalgaard T.S."/>
            <person name="Juul-Madsen H.R."/>
        </authorList>
    </citation>
    <scope>NUCLEOTIDE SEQUENCE [LARGE SCALE GENOMIC DNA]</scope>
    <source>
        <strain evidence="7 8">CECT 8886</strain>
    </source>
</reference>
<dbReference type="FunFam" id="3.40.50.300:FF:000006">
    <property type="entry name" value="DNA-binding transcriptional regulator NtrC"/>
    <property type="match status" value="1"/>
</dbReference>
<dbReference type="OrthoDB" id="9804019at2"/>
<dbReference type="RefSeq" id="WP_067020620.1">
    <property type="nucleotide sequence ID" value="NZ_FLOB01000019.1"/>
</dbReference>
<dbReference type="PROSITE" id="PS00688">
    <property type="entry name" value="SIGMA54_INTERACT_3"/>
    <property type="match status" value="1"/>
</dbReference>
<dbReference type="InterPro" id="IPR003593">
    <property type="entry name" value="AAA+_ATPase"/>
</dbReference>
<evidence type="ECO:0000256" key="2">
    <source>
        <dbReference type="ARBA" id="ARBA00022840"/>
    </source>
</evidence>
<dbReference type="PANTHER" id="PTHR32071">
    <property type="entry name" value="TRANSCRIPTIONAL REGULATORY PROTEIN"/>
    <property type="match status" value="1"/>
</dbReference>
<evidence type="ECO:0000256" key="3">
    <source>
        <dbReference type="ARBA" id="ARBA00023015"/>
    </source>
</evidence>
<dbReference type="Gene3D" id="3.30.1380.20">
    <property type="entry name" value="Trafficking protein particle complex subunit 3"/>
    <property type="match status" value="1"/>
</dbReference>
<dbReference type="Proteomes" id="UP000092544">
    <property type="component" value="Unassembled WGS sequence"/>
</dbReference>
<dbReference type="PRINTS" id="PR01590">
    <property type="entry name" value="HTHFIS"/>
</dbReference>
<keyword evidence="8" id="KW-1185">Reference proteome</keyword>
<feature type="domain" description="Sigma-54 factor interaction" evidence="6">
    <location>
        <begin position="256"/>
        <end position="485"/>
    </location>
</feature>
<keyword evidence="5" id="KW-0804">Transcription</keyword>
<dbReference type="AlphaFoldDB" id="A0A1A8TUH3"/>
<dbReference type="Gene3D" id="1.10.8.60">
    <property type="match status" value="1"/>
</dbReference>
<name>A0A1A8TUH3_9GAMM</name>
<dbReference type="InterPro" id="IPR024096">
    <property type="entry name" value="NO_sig/Golgi_transp_ligand-bd"/>
</dbReference>
<dbReference type="PROSITE" id="PS00676">
    <property type="entry name" value="SIGMA54_INTERACT_2"/>
    <property type="match status" value="1"/>
</dbReference>
<proteinExistence type="predicted"/>
<evidence type="ECO:0000256" key="4">
    <source>
        <dbReference type="ARBA" id="ARBA00023125"/>
    </source>
</evidence>
<dbReference type="SUPFAM" id="SSF46689">
    <property type="entry name" value="Homeodomain-like"/>
    <property type="match status" value="1"/>
</dbReference>
<dbReference type="CDD" id="cd00009">
    <property type="entry name" value="AAA"/>
    <property type="match status" value="1"/>
</dbReference>
<keyword evidence="3" id="KW-0805">Transcription regulation</keyword>
<dbReference type="Gene3D" id="1.10.10.60">
    <property type="entry name" value="Homeodomain-like"/>
    <property type="match status" value="1"/>
</dbReference>
<keyword evidence="1" id="KW-0547">Nucleotide-binding</keyword>
<keyword evidence="4" id="KW-0238">DNA-binding</keyword>
<evidence type="ECO:0000313" key="7">
    <source>
        <dbReference type="EMBL" id="SBS37573.1"/>
    </source>
</evidence>
<dbReference type="InterPro" id="IPR002078">
    <property type="entry name" value="Sigma_54_int"/>
</dbReference>
<evidence type="ECO:0000259" key="6">
    <source>
        <dbReference type="PROSITE" id="PS50045"/>
    </source>
</evidence>
<dbReference type="EMBL" id="FLOB01000019">
    <property type="protein sequence ID" value="SBS37573.1"/>
    <property type="molecule type" value="Genomic_DNA"/>
</dbReference>
<dbReference type="SMART" id="SM00382">
    <property type="entry name" value="AAA"/>
    <property type="match status" value="1"/>
</dbReference>
<evidence type="ECO:0000313" key="8">
    <source>
        <dbReference type="Proteomes" id="UP000092544"/>
    </source>
</evidence>
<dbReference type="InterPro" id="IPR058031">
    <property type="entry name" value="AAA_lid_NorR"/>
</dbReference>
<keyword evidence="2" id="KW-0067">ATP-binding</keyword>
<dbReference type="Pfam" id="PF06505">
    <property type="entry name" value="XylR_N"/>
    <property type="match status" value="1"/>
</dbReference>
<protein>
    <submittedName>
        <fullName evidence="7">Nitrogen fixation protein VnfA</fullName>
    </submittedName>
</protein>
<dbReference type="Pfam" id="PF02830">
    <property type="entry name" value="V4R"/>
    <property type="match status" value="1"/>
</dbReference>
<dbReference type="InterPro" id="IPR009057">
    <property type="entry name" value="Homeodomain-like_sf"/>
</dbReference>
<dbReference type="Pfam" id="PF25601">
    <property type="entry name" value="AAA_lid_14"/>
    <property type="match status" value="1"/>
</dbReference>
<evidence type="ECO:0000256" key="1">
    <source>
        <dbReference type="ARBA" id="ARBA00022741"/>
    </source>
</evidence>
<dbReference type="InterPro" id="IPR027417">
    <property type="entry name" value="P-loop_NTPase"/>
</dbReference>
<dbReference type="Pfam" id="PF00158">
    <property type="entry name" value="Sigma54_activat"/>
    <property type="match status" value="1"/>
</dbReference>
<dbReference type="InterPro" id="IPR025944">
    <property type="entry name" value="Sigma_54_int_dom_CS"/>
</dbReference>
<dbReference type="InterPro" id="IPR010523">
    <property type="entry name" value="XylR_N"/>
</dbReference>
<dbReference type="InterPro" id="IPR025662">
    <property type="entry name" value="Sigma_54_int_dom_ATP-bd_1"/>
</dbReference>
<dbReference type="GO" id="GO:0006355">
    <property type="term" value="P:regulation of DNA-templated transcription"/>
    <property type="evidence" value="ECO:0007669"/>
    <property type="project" value="InterPro"/>
</dbReference>
<accession>A0A1A8TUH3</accession>
<dbReference type="GO" id="GO:0005524">
    <property type="term" value="F:ATP binding"/>
    <property type="evidence" value="ECO:0007669"/>
    <property type="project" value="UniProtKB-KW"/>
</dbReference>
<evidence type="ECO:0000256" key="5">
    <source>
        <dbReference type="ARBA" id="ARBA00023163"/>
    </source>
</evidence>
<dbReference type="SUPFAM" id="SSF52540">
    <property type="entry name" value="P-loop containing nucleoside triphosphate hydrolases"/>
    <property type="match status" value="1"/>
</dbReference>
<dbReference type="InterPro" id="IPR025943">
    <property type="entry name" value="Sigma_54_int_dom_ATP-bd_2"/>
</dbReference>
<dbReference type="STRING" id="1792290.MSP8886_04181"/>
<dbReference type="Gene3D" id="3.40.50.300">
    <property type="entry name" value="P-loop containing nucleotide triphosphate hydrolases"/>
    <property type="match status" value="1"/>
</dbReference>
<dbReference type="SUPFAM" id="SSF111126">
    <property type="entry name" value="Ligand-binding domain in the NO signalling and Golgi transport"/>
    <property type="match status" value="1"/>
</dbReference>
<dbReference type="InterPro" id="IPR002197">
    <property type="entry name" value="HTH_Fis"/>
</dbReference>
<dbReference type="PROSITE" id="PS50045">
    <property type="entry name" value="SIGMA54_INTERACT_4"/>
    <property type="match status" value="1"/>
</dbReference>